<dbReference type="AlphaFoldDB" id="A0A139SRZ1"/>
<name>A0A139SRZ1_9GAMM</name>
<proteinExistence type="predicted"/>
<keyword evidence="3" id="KW-1185">Reference proteome</keyword>
<dbReference type="Proteomes" id="UP000072660">
    <property type="component" value="Unassembled WGS sequence"/>
</dbReference>
<reference evidence="2 3" key="1">
    <citation type="submission" date="2016-02" db="EMBL/GenBank/DDBJ databases">
        <authorList>
            <person name="Wen L."/>
            <person name="He K."/>
            <person name="Yang H."/>
        </authorList>
    </citation>
    <scope>NUCLEOTIDE SEQUENCE [LARGE SCALE GENOMIC DNA]</scope>
    <source>
        <strain evidence="2 3">CV58</strain>
    </source>
</reference>
<sequence>MMRSMVVVLAFLLLLLQGGAWAAELQPFSASYTADASQMPIGGSASRSLVKDENGLWQLEFSASMLIASINESSQFRLQNGQPVPLNYDFNRSALGKTRETRLSFDWTKKQISGSHRGKSVALSLVKGVLDKSTYQIALQQDVAAGKKTMSYPIIDGDEIETLSFRVLGEEQVKTEVGSIAAIKVERVREEGENSRQTRLWFAKNWDFLLVRLEQVEKDGKAYQIMLKQGRVGERAVKGGEI</sequence>
<dbReference type="InterPro" id="IPR021457">
    <property type="entry name" value="DUF3108"/>
</dbReference>
<accession>A0A139SRZ1</accession>
<comment type="caution">
    <text evidence="2">The sequence shown here is derived from an EMBL/GenBank/DDBJ whole genome shotgun (WGS) entry which is preliminary data.</text>
</comment>
<evidence type="ECO:0000313" key="2">
    <source>
        <dbReference type="EMBL" id="KXU37313.1"/>
    </source>
</evidence>
<dbReference type="EMBL" id="LSZO01000166">
    <property type="protein sequence ID" value="KXU37313.1"/>
    <property type="molecule type" value="Genomic_DNA"/>
</dbReference>
<keyword evidence="1" id="KW-0732">Signal</keyword>
<dbReference type="OrthoDB" id="6007799at2"/>
<dbReference type="Pfam" id="PF11306">
    <property type="entry name" value="DUF3108"/>
    <property type="match status" value="1"/>
</dbReference>
<gene>
    <name evidence="2" type="ORF">AXE65_03270</name>
</gene>
<dbReference type="RefSeq" id="WP_068390954.1">
    <property type="nucleotide sequence ID" value="NZ_LSZO01000166.1"/>
</dbReference>
<evidence type="ECO:0000256" key="1">
    <source>
        <dbReference type="SAM" id="SignalP"/>
    </source>
</evidence>
<feature type="signal peptide" evidence="1">
    <location>
        <begin position="1"/>
        <end position="22"/>
    </location>
</feature>
<feature type="chain" id="PRO_5007299418" evidence="1">
    <location>
        <begin position="23"/>
        <end position="242"/>
    </location>
</feature>
<organism evidence="2 3">
    <name type="scientific">Ventosimonas gracilis</name>
    <dbReference type="NCBI Taxonomy" id="1680762"/>
    <lineage>
        <taxon>Bacteria</taxon>
        <taxon>Pseudomonadati</taxon>
        <taxon>Pseudomonadota</taxon>
        <taxon>Gammaproteobacteria</taxon>
        <taxon>Pseudomonadales</taxon>
        <taxon>Ventosimonadaceae</taxon>
        <taxon>Ventosimonas</taxon>
    </lineage>
</organism>
<evidence type="ECO:0000313" key="3">
    <source>
        <dbReference type="Proteomes" id="UP000072660"/>
    </source>
</evidence>
<protein>
    <submittedName>
        <fullName evidence="2">Dehydrogenase</fullName>
    </submittedName>
</protein>